<dbReference type="Proteomes" id="UP000199628">
    <property type="component" value="Unassembled WGS sequence"/>
</dbReference>
<organism evidence="1 2">
    <name type="scientific">Ruegeria marina</name>
    <dbReference type="NCBI Taxonomy" id="639004"/>
    <lineage>
        <taxon>Bacteria</taxon>
        <taxon>Pseudomonadati</taxon>
        <taxon>Pseudomonadota</taxon>
        <taxon>Alphaproteobacteria</taxon>
        <taxon>Rhodobacterales</taxon>
        <taxon>Roseobacteraceae</taxon>
        <taxon>Ruegeria</taxon>
    </lineage>
</organism>
<accession>A0A1G6RWZ3</accession>
<proteinExistence type="predicted"/>
<name>A0A1G6RWZ3_9RHOB</name>
<protein>
    <submittedName>
        <fullName evidence="1">Uncharacterized protein</fullName>
    </submittedName>
</protein>
<keyword evidence="2" id="KW-1185">Reference proteome</keyword>
<dbReference type="RefSeq" id="WP_143028535.1">
    <property type="nucleotide sequence ID" value="NZ_FMZV01000005.1"/>
</dbReference>
<sequence>MAMQDSFPTRFKIMCAFLARPLSWRRSQAAPLPETETKDDRARRAFPREIFELCPEALASEYGLHDAIVGLSGRY</sequence>
<evidence type="ECO:0000313" key="1">
    <source>
        <dbReference type="EMBL" id="SDD08931.1"/>
    </source>
</evidence>
<dbReference type="EMBL" id="FMZV01000005">
    <property type="protein sequence ID" value="SDD08931.1"/>
    <property type="molecule type" value="Genomic_DNA"/>
</dbReference>
<dbReference type="AlphaFoldDB" id="A0A1G6RWZ3"/>
<evidence type="ECO:0000313" key="2">
    <source>
        <dbReference type="Proteomes" id="UP000199628"/>
    </source>
</evidence>
<reference evidence="2" key="1">
    <citation type="submission" date="2016-10" db="EMBL/GenBank/DDBJ databases">
        <authorList>
            <person name="Varghese N."/>
            <person name="Submissions S."/>
        </authorList>
    </citation>
    <scope>NUCLEOTIDE SEQUENCE [LARGE SCALE GENOMIC DNA]</scope>
    <source>
        <strain evidence="2">CGMCC 1.9108</strain>
    </source>
</reference>
<gene>
    <name evidence="1" type="ORF">SAMN04488239_10592</name>
</gene>